<feature type="transmembrane region" description="Helical" evidence="8">
    <location>
        <begin position="95"/>
        <end position="120"/>
    </location>
</feature>
<protein>
    <submittedName>
        <fullName evidence="9">Uncharacterized protein</fullName>
    </submittedName>
</protein>
<organism evidence="9 10">
    <name type="scientific">Zasmidium cellare</name>
    <name type="common">Wine cellar mold</name>
    <name type="synonym">Racodium cellare</name>
    <dbReference type="NCBI Taxonomy" id="395010"/>
    <lineage>
        <taxon>Eukaryota</taxon>
        <taxon>Fungi</taxon>
        <taxon>Dikarya</taxon>
        <taxon>Ascomycota</taxon>
        <taxon>Pezizomycotina</taxon>
        <taxon>Dothideomycetes</taxon>
        <taxon>Dothideomycetidae</taxon>
        <taxon>Mycosphaerellales</taxon>
        <taxon>Mycosphaerellaceae</taxon>
        <taxon>Zasmidium</taxon>
    </lineage>
</organism>
<evidence type="ECO:0000256" key="5">
    <source>
        <dbReference type="ARBA" id="ARBA00023065"/>
    </source>
</evidence>
<dbReference type="Pfam" id="PF02386">
    <property type="entry name" value="TrkH"/>
    <property type="match status" value="1"/>
</dbReference>
<gene>
    <name evidence="9" type="ORF">PRZ48_003818</name>
</gene>
<keyword evidence="3 8" id="KW-0812">Transmembrane</keyword>
<evidence type="ECO:0000256" key="1">
    <source>
        <dbReference type="ARBA" id="ARBA00004141"/>
    </source>
</evidence>
<feature type="compositionally biased region" description="Low complexity" evidence="7">
    <location>
        <begin position="700"/>
        <end position="711"/>
    </location>
</feature>
<keyword evidence="2" id="KW-0813">Transport</keyword>
<feature type="transmembrane region" description="Helical" evidence="8">
    <location>
        <begin position="40"/>
        <end position="63"/>
    </location>
</feature>
<evidence type="ECO:0000256" key="6">
    <source>
        <dbReference type="ARBA" id="ARBA00023136"/>
    </source>
</evidence>
<dbReference type="EMBL" id="JAXOVC010000002">
    <property type="protein sequence ID" value="KAK4505853.1"/>
    <property type="molecule type" value="Genomic_DNA"/>
</dbReference>
<feature type="transmembrane region" description="Helical" evidence="8">
    <location>
        <begin position="406"/>
        <end position="425"/>
    </location>
</feature>
<evidence type="ECO:0000256" key="4">
    <source>
        <dbReference type="ARBA" id="ARBA00022989"/>
    </source>
</evidence>
<dbReference type="PANTHER" id="PTHR31064">
    <property type="entry name" value="POTASSIUM TRANSPORT PROTEIN DDB_G0292412-RELATED"/>
    <property type="match status" value="1"/>
</dbReference>
<dbReference type="InterPro" id="IPR003445">
    <property type="entry name" value="Cat_transpt"/>
</dbReference>
<feature type="compositionally biased region" description="Polar residues" evidence="7">
    <location>
        <begin position="718"/>
        <end position="727"/>
    </location>
</feature>
<evidence type="ECO:0000256" key="2">
    <source>
        <dbReference type="ARBA" id="ARBA00022448"/>
    </source>
</evidence>
<sequence>MRVDTARAAAAARAARNAIAIGVARAKQVGSWLRSKISSLTYIALHYFVIGFSSILLAVILYAGGNLTFINSVVLGFSACTQSGLNPVDIKSLHIWQQFLIISFATADNPIVLNIPVVVLRLHWVRERLTLWAESSAPSALRSLTTPSTQPAAHERVPENGDNVEIELSTLGAPYDAAGQSGAIPADGGVHSTADNASFHTAIDTHVDGEAIRTSSDEAVPIMSGASSATRGHRHVRFARDDSLVASRDGSTHAPTDPRRTSHIVERVAGLAGDFATAALVPHPPEPHVHTELATSLIFGTRKERKAALTKAIRQNPGYWQKYIGEDRALRRLLLSICVYPLFWLSSGFLSLLCCVYFGPADLKEYLDSLGIHPVWWSMFTSLSMFGNVGLTLTPDSMNHMAGNPAVVIICTILAFAGSSGYPMVLHLGLKVWSRFKAQDQGLRYLLAHPRRCYTLLFSARDTGILLGIILSLIGVDCLVILLLDLSNAALTHYSAGVNNTKTMLPVLVRLIAIFFQAVNTRHTGSSIFNLAEANPGVIVMLIGMMFIAPYPLAMSVRTSGTYDQSHVAQYRQPREIHDEHPKRHYLWTLVQTQVSFDAFWIWLGTFLIVTIESFVHPYDPALSSLNNVLFEVTSAYSNVGLSLGHENVTTSLCGEFSIASKVIISILMYLGRNRGLPYDIDRAVTIPGDELLVPANSEEAGGAAGSATEPTSERTTEAATEVTSEPTIGARSEPTTEATSEPTTELSTESV</sequence>
<keyword evidence="6 8" id="KW-0472">Membrane</keyword>
<feature type="compositionally biased region" description="Low complexity" evidence="7">
    <location>
        <begin position="733"/>
        <end position="752"/>
    </location>
</feature>
<reference evidence="9 10" key="1">
    <citation type="journal article" date="2023" name="G3 (Bethesda)">
        <title>A chromosome-level genome assembly of Zasmidium syzygii isolated from banana leaves.</title>
        <authorList>
            <person name="van Westerhoven A.C."/>
            <person name="Mehrabi R."/>
            <person name="Talebi R."/>
            <person name="Steentjes M.B.F."/>
            <person name="Corcolon B."/>
            <person name="Chong P.A."/>
            <person name="Kema G.H.J."/>
            <person name="Seidl M.F."/>
        </authorList>
    </citation>
    <scope>NUCLEOTIDE SEQUENCE [LARGE SCALE GENOMIC DNA]</scope>
    <source>
        <strain evidence="9 10">P124</strain>
    </source>
</reference>
<feature type="transmembrane region" description="Helical" evidence="8">
    <location>
        <begin position="375"/>
        <end position="394"/>
    </location>
</feature>
<comment type="subcellular location">
    <subcellularLocation>
        <location evidence="1">Membrane</location>
        <topology evidence="1">Multi-pass membrane protein</topology>
    </subcellularLocation>
</comment>
<dbReference type="PANTHER" id="PTHR31064:SF5">
    <property type="entry name" value="POTASSIUM ION TRANSPORTER (EUROFUNG)"/>
    <property type="match status" value="1"/>
</dbReference>
<evidence type="ECO:0000313" key="10">
    <source>
        <dbReference type="Proteomes" id="UP001305779"/>
    </source>
</evidence>
<dbReference type="InterPro" id="IPR051143">
    <property type="entry name" value="TrkH_K-transport"/>
</dbReference>
<feature type="transmembrane region" description="Helical" evidence="8">
    <location>
        <begin position="333"/>
        <end position="359"/>
    </location>
</feature>
<accession>A0ABR0EYC5</accession>
<keyword evidence="4 8" id="KW-1133">Transmembrane helix</keyword>
<evidence type="ECO:0000313" key="9">
    <source>
        <dbReference type="EMBL" id="KAK4505853.1"/>
    </source>
</evidence>
<feature type="region of interest" description="Disordered" evidence="7">
    <location>
        <begin position="700"/>
        <end position="752"/>
    </location>
</feature>
<evidence type="ECO:0000256" key="7">
    <source>
        <dbReference type="SAM" id="MobiDB-lite"/>
    </source>
</evidence>
<evidence type="ECO:0000256" key="8">
    <source>
        <dbReference type="SAM" id="Phobius"/>
    </source>
</evidence>
<dbReference type="Proteomes" id="UP001305779">
    <property type="component" value="Unassembled WGS sequence"/>
</dbReference>
<comment type="caution">
    <text evidence="9">The sequence shown here is derived from an EMBL/GenBank/DDBJ whole genome shotgun (WGS) entry which is preliminary data.</text>
</comment>
<evidence type="ECO:0000256" key="3">
    <source>
        <dbReference type="ARBA" id="ARBA00022692"/>
    </source>
</evidence>
<feature type="transmembrane region" description="Helical" evidence="8">
    <location>
        <begin position="465"/>
        <end position="491"/>
    </location>
</feature>
<keyword evidence="5" id="KW-0406">Ion transport</keyword>
<proteinExistence type="predicted"/>
<name>A0ABR0EYC5_ZASCE</name>
<keyword evidence="10" id="KW-1185">Reference proteome</keyword>